<keyword evidence="1" id="KW-0051">Antiviral defense</keyword>
<organism evidence="4">
    <name type="scientific">Leptotrichia alba</name>
    <dbReference type="NCBI Taxonomy" id="3239304"/>
    <lineage>
        <taxon>Bacteria</taxon>
        <taxon>Fusobacteriati</taxon>
        <taxon>Fusobacteriota</taxon>
        <taxon>Fusobacteriia</taxon>
        <taxon>Fusobacteriales</taxon>
        <taxon>Leptotrichiaceae</taxon>
        <taxon>Leptotrichia</taxon>
    </lineage>
</organism>
<evidence type="ECO:0000259" key="3">
    <source>
        <dbReference type="Pfam" id="PF03787"/>
    </source>
</evidence>
<dbReference type="InterPro" id="IPR023825">
    <property type="entry name" value="CRISPR-assoc_RAMP_BGP1436"/>
</dbReference>
<reference evidence="4" key="1">
    <citation type="submission" date="2024-07" db="EMBL/GenBank/DDBJ databases">
        <authorList>
            <person name="Li X.-J."/>
            <person name="Wang X."/>
        </authorList>
    </citation>
    <scope>NUCLEOTIDE SEQUENCE</scope>
    <source>
        <strain evidence="4">HSP-536</strain>
    </source>
</reference>
<evidence type="ECO:0000256" key="2">
    <source>
        <dbReference type="SAM" id="MobiDB-lite"/>
    </source>
</evidence>
<feature type="region of interest" description="Disordered" evidence="2">
    <location>
        <begin position="64"/>
        <end position="87"/>
    </location>
</feature>
<evidence type="ECO:0000313" key="4">
    <source>
        <dbReference type="EMBL" id="XDU61335.1"/>
    </source>
</evidence>
<feature type="domain" description="CRISPR type III-associated protein" evidence="3">
    <location>
        <begin position="130"/>
        <end position="302"/>
    </location>
</feature>
<proteinExistence type="predicted"/>
<feature type="compositionally biased region" description="Low complexity" evidence="2">
    <location>
        <begin position="71"/>
        <end position="84"/>
    </location>
</feature>
<name>A0AB39V1H4_9FUSO</name>
<dbReference type="PANTHER" id="PTHR35579:SF3">
    <property type="entry name" value="CRISPR SYSTEM CMS ENDORIBONUCLEASE CSM3"/>
    <property type="match status" value="1"/>
</dbReference>
<gene>
    <name evidence="4" type="ORF">AB8B28_06630</name>
</gene>
<sequence>MRGKVIKMDNSTKEVEIEVKGKIEKYTVGKAIFNQKKFQVGDNIDYNLKGKNFEFIKRISDEEMKSRDRSFSNNRNNNFKGNKSNSKEPVKVKQYPYNFVSLKDKNDVVDRRERKLGTNTGKLVCKLLNKTPLFIMGESEQDSKGHTKERFYREKGIPIIPASSLKGAIRNVIDVLTNSVIRNVEDEKLEQRIGAGKFESVFGIIESLPENGKNGVIVEAERIKVKTKEKIEIGHKKFNFEDNGKEFSKKYNNKDGLIERVKLKDSIYNLKETEIKIKPGVTTVEKLITNSGEYKKYVIDDENGVQGVLWFSSPIFGKIHEKLLIPKKNGRKFEFSKEEYEDFKYIIKQRAERIKNGKDINSSTFYYDKNLEIGDPLLFQQKDGKIAEHLAFSEIPRLRYKFSPLDLVPEEFRPSDSLKKLSFSERLFGTTGDTTKKDEEKKDELVALSGRVFFEDAKNYKPEMIDNGNPVTLKAFGEPHPTLTTFYLDNIEKNYNENKGVSIRGRKFYWHHKEKIGKSFSEYRKSVEMPKDKNGQNKFAYNSSLELMDINNEFEFNVNFENLTDEELGVLIYAIELEDGLLHKIGKGKAFGFGSCKIKIKEFLLENKDKYKDFLLEPFEKESKKEDYINKAKEKRYFDENRKNIKELKAILSKTNDLDFSESPFPEDTNKKGEKNTLNWFVNNKRGDRKIVLLSILDKNPK</sequence>
<dbReference type="InterPro" id="IPR005537">
    <property type="entry name" value="RAMP_III_fam"/>
</dbReference>
<dbReference type="AlphaFoldDB" id="A0AB39V1H4"/>
<protein>
    <submittedName>
        <fullName evidence="4">TIGR03986 family CRISPR-associated RAMP protein</fullName>
    </submittedName>
</protein>
<dbReference type="CDD" id="cd09726">
    <property type="entry name" value="RAMP_I_III"/>
    <property type="match status" value="1"/>
</dbReference>
<dbReference type="InterPro" id="IPR052216">
    <property type="entry name" value="CRISPR_Csm3_endoribonuclease"/>
</dbReference>
<evidence type="ECO:0000256" key="1">
    <source>
        <dbReference type="ARBA" id="ARBA00023118"/>
    </source>
</evidence>
<dbReference type="KEGG" id="lala:AB8B28_06630"/>
<dbReference type="EMBL" id="CP165647">
    <property type="protein sequence ID" value="XDU61335.1"/>
    <property type="molecule type" value="Genomic_DNA"/>
</dbReference>
<dbReference type="Pfam" id="PF03787">
    <property type="entry name" value="RAMPs"/>
    <property type="match status" value="1"/>
</dbReference>
<dbReference type="NCBIfam" id="TIGR03986">
    <property type="entry name" value="TIGR03986 family CRISPR-associated RAMP protein"/>
    <property type="match status" value="1"/>
</dbReference>
<accession>A0AB39V1H4</accession>
<dbReference type="PANTHER" id="PTHR35579">
    <property type="entry name" value="CRISPR SYSTEM CMS ENDORIBONUCLEASE CSM3"/>
    <property type="match status" value="1"/>
</dbReference>
<dbReference type="RefSeq" id="WP_369714827.1">
    <property type="nucleotide sequence ID" value="NZ_CP165647.1"/>
</dbReference>